<dbReference type="GO" id="GO:0050660">
    <property type="term" value="F:flavin adenine dinucleotide binding"/>
    <property type="evidence" value="ECO:0007669"/>
    <property type="project" value="InterPro"/>
</dbReference>
<dbReference type="GO" id="GO:0004499">
    <property type="term" value="F:N,N-dimethylaniline monooxygenase activity"/>
    <property type="evidence" value="ECO:0007669"/>
    <property type="project" value="InterPro"/>
</dbReference>
<keyword evidence="8" id="KW-1185">Reference proteome</keyword>
<dbReference type="InterPro" id="IPR036188">
    <property type="entry name" value="FAD/NAD-bd_sf"/>
</dbReference>
<dbReference type="InterPro" id="IPR051209">
    <property type="entry name" value="FAD-bind_Monooxygenase_sf"/>
</dbReference>
<dbReference type="SUPFAM" id="SSF51905">
    <property type="entry name" value="FAD/NAD(P)-binding domain"/>
    <property type="match status" value="1"/>
</dbReference>
<dbReference type="Gene3D" id="3.50.50.60">
    <property type="entry name" value="FAD/NAD(P)-binding domain"/>
    <property type="match status" value="2"/>
</dbReference>
<keyword evidence="3" id="KW-0285">Flavoprotein</keyword>
<dbReference type="PANTHER" id="PTHR42877:SF5">
    <property type="entry name" value="L-ORNITHINE N(5)-MONOOXYGENASE-RELATED"/>
    <property type="match status" value="1"/>
</dbReference>
<proteinExistence type="inferred from homology"/>
<dbReference type="Proteomes" id="UP000054383">
    <property type="component" value="Unassembled WGS sequence"/>
</dbReference>
<evidence type="ECO:0000256" key="2">
    <source>
        <dbReference type="ARBA" id="ARBA00010139"/>
    </source>
</evidence>
<keyword evidence="6" id="KW-0472">Membrane</keyword>
<dbReference type="Pfam" id="PF00743">
    <property type="entry name" value="FMO-like"/>
    <property type="match status" value="1"/>
</dbReference>
<comment type="cofactor">
    <cofactor evidence="1">
        <name>FAD</name>
        <dbReference type="ChEBI" id="CHEBI:57692"/>
    </cofactor>
</comment>
<evidence type="ECO:0000256" key="1">
    <source>
        <dbReference type="ARBA" id="ARBA00001974"/>
    </source>
</evidence>
<evidence type="ECO:0000256" key="4">
    <source>
        <dbReference type="ARBA" id="ARBA00022827"/>
    </source>
</evidence>
<keyword evidence="6" id="KW-0812">Transmembrane</keyword>
<dbReference type="PANTHER" id="PTHR42877">
    <property type="entry name" value="L-ORNITHINE N(5)-MONOOXYGENASE-RELATED"/>
    <property type="match status" value="1"/>
</dbReference>
<dbReference type="GO" id="GO:0050661">
    <property type="term" value="F:NADP binding"/>
    <property type="evidence" value="ECO:0007669"/>
    <property type="project" value="InterPro"/>
</dbReference>
<reference evidence="7 8" key="1">
    <citation type="submission" date="2015-04" db="EMBL/GenBank/DDBJ databases">
        <authorList>
            <person name="Syromyatnikov M.Y."/>
            <person name="Popov V.N."/>
        </authorList>
    </citation>
    <scope>NUCLEOTIDE SEQUENCE [LARGE SCALE GENOMIC DNA]</scope>
    <source>
        <strain evidence="7">WF-38-12</strain>
    </source>
</reference>
<name>A0A0U1LTQ0_TALIS</name>
<evidence type="ECO:0000256" key="3">
    <source>
        <dbReference type="ARBA" id="ARBA00022630"/>
    </source>
</evidence>
<evidence type="ECO:0000256" key="6">
    <source>
        <dbReference type="SAM" id="Phobius"/>
    </source>
</evidence>
<protein>
    <submittedName>
        <fullName evidence="7">Uncharacterized protein</fullName>
    </submittedName>
</protein>
<evidence type="ECO:0000313" key="7">
    <source>
        <dbReference type="EMBL" id="CRG86615.1"/>
    </source>
</evidence>
<keyword evidence="5" id="KW-0560">Oxidoreductase</keyword>
<keyword evidence="6" id="KW-1133">Transmembrane helix</keyword>
<sequence length="601" mass="67563">MNQSQIDTDVLIIGAGMSGINFAIRLQQDYPDASYRIIESSADLAGTWSINTYPGCGCDVASHFYSYSFALKPDWTQKFALQREILQYFRDVATKHDVVRYIQYQADIVKATWDEQYGIWVVEVLDKNTGITQILRSRAVVSAVGALSIPRPCEIQGAEQFRGKLFHSARWDHEFDWSDKDVVVIGNGCSATQFVPILSNGSTTANYITTRSPARRVTQFARQPHWIAERPNPVYSPLFKWTMRYIPLAMRLYRFSLYADMEKDFFGFYLATGGQVRRGLTDERLEYMKRTAPAKYHAALTPSTEIGCKRKVNDTDYFGCLHNANMELVWEDPITEITETGVKTKTGREVNADAIILANGFQTQKVLYPLSANIRGEGGVSLDEHWKKLSDGLPQAYYGTCVSSFPNFFVMMGPNTTTGHLSVIYSTECQVNFSLRVLQPVLQRPSLVSSLIGSHPPTSVAVTLAAEQRDNAWIQDLSKDLVWASGCTSWYIDTNTRRNTMLYPDWQFNYWWRSVFVPKNRDFVYKQSPKIAAPAKCKKSKEMKITGLWNGLVLASVVLGAATGIAIGGAKVGDVDDVLKDGFGQLKRLTEDVVRSVKDAL</sequence>
<evidence type="ECO:0000256" key="5">
    <source>
        <dbReference type="ARBA" id="ARBA00023002"/>
    </source>
</evidence>
<accession>A0A0U1LTQ0</accession>
<dbReference type="EMBL" id="CVMT01000002">
    <property type="protein sequence ID" value="CRG86615.1"/>
    <property type="molecule type" value="Genomic_DNA"/>
</dbReference>
<evidence type="ECO:0000313" key="8">
    <source>
        <dbReference type="Proteomes" id="UP000054383"/>
    </source>
</evidence>
<keyword evidence="4" id="KW-0274">FAD</keyword>
<dbReference type="STRING" id="28573.A0A0U1LTQ0"/>
<comment type="similarity">
    <text evidence="2">Belongs to the FAD-binding monooxygenase family.</text>
</comment>
<dbReference type="OMA" id="DVASHFY"/>
<feature type="transmembrane region" description="Helical" evidence="6">
    <location>
        <begin position="548"/>
        <end position="570"/>
    </location>
</feature>
<dbReference type="AlphaFoldDB" id="A0A0U1LTQ0"/>
<organism evidence="7 8">
    <name type="scientific">Talaromyces islandicus</name>
    <name type="common">Penicillium islandicum</name>
    <dbReference type="NCBI Taxonomy" id="28573"/>
    <lineage>
        <taxon>Eukaryota</taxon>
        <taxon>Fungi</taxon>
        <taxon>Dikarya</taxon>
        <taxon>Ascomycota</taxon>
        <taxon>Pezizomycotina</taxon>
        <taxon>Eurotiomycetes</taxon>
        <taxon>Eurotiomycetidae</taxon>
        <taxon>Eurotiales</taxon>
        <taxon>Trichocomaceae</taxon>
        <taxon>Talaromyces</taxon>
        <taxon>Talaromyces sect. Islandici</taxon>
    </lineage>
</organism>
<dbReference type="InterPro" id="IPR020946">
    <property type="entry name" value="Flavin_mOase-like"/>
</dbReference>
<gene>
    <name evidence="7" type="ORF">PISL3812_03625</name>
</gene>
<dbReference type="OrthoDB" id="74360at2759"/>